<evidence type="ECO:0000313" key="1">
    <source>
        <dbReference type="EMBL" id="KAK7245339.1"/>
    </source>
</evidence>
<protein>
    <submittedName>
        <fullName evidence="1">Uncharacterized protein</fullName>
    </submittedName>
</protein>
<sequence length="79" mass="8537">MGCFGRHRCGQWRPRRRSFTGFAVAAPKVALDSRDGSSTRCDLVLVSAIVASTQMKFFVSPCGRGDGIMTSEDPTHGCV</sequence>
<reference evidence="1 2" key="1">
    <citation type="submission" date="2024-01" db="EMBL/GenBank/DDBJ databases">
        <title>The genomes of 5 underutilized Papilionoideae crops provide insights into root nodulation and disease resistanc.</title>
        <authorList>
            <person name="Yuan L."/>
        </authorList>
    </citation>
    <scope>NUCLEOTIDE SEQUENCE [LARGE SCALE GENOMIC DNA]</scope>
    <source>
        <strain evidence="1">ZHUSHIDOU_FW_LH</strain>
        <tissue evidence="1">Leaf</tissue>
    </source>
</reference>
<proteinExistence type="predicted"/>
<dbReference type="EMBL" id="JAYWIO010000008">
    <property type="protein sequence ID" value="KAK7245339.1"/>
    <property type="molecule type" value="Genomic_DNA"/>
</dbReference>
<organism evidence="1 2">
    <name type="scientific">Crotalaria pallida</name>
    <name type="common">Smooth rattlebox</name>
    <name type="synonym">Crotalaria striata</name>
    <dbReference type="NCBI Taxonomy" id="3830"/>
    <lineage>
        <taxon>Eukaryota</taxon>
        <taxon>Viridiplantae</taxon>
        <taxon>Streptophyta</taxon>
        <taxon>Embryophyta</taxon>
        <taxon>Tracheophyta</taxon>
        <taxon>Spermatophyta</taxon>
        <taxon>Magnoliopsida</taxon>
        <taxon>eudicotyledons</taxon>
        <taxon>Gunneridae</taxon>
        <taxon>Pentapetalae</taxon>
        <taxon>rosids</taxon>
        <taxon>fabids</taxon>
        <taxon>Fabales</taxon>
        <taxon>Fabaceae</taxon>
        <taxon>Papilionoideae</taxon>
        <taxon>50 kb inversion clade</taxon>
        <taxon>genistoids sensu lato</taxon>
        <taxon>core genistoids</taxon>
        <taxon>Crotalarieae</taxon>
        <taxon>Crotalaria</taxon>
    </lineage>
</organism>
<evidence type="ECO:0000313" key="2">
    <source>
        <dbReference type="Proteomes" id="UP001372338"/>
    </source>
</evidence>
<dbReference type="Proteomes" id="UP001372338">
    <property type="component" value="Unassembled WGS sequence"/>
</dbReference>
<dbReference type="AlphaFoldDB" id="A0AAN9HQE3"/>
<keyword evidence="2" id="KW-1185">Reference proteome</keyword>
<gene>
    <name evidence="1" type="ORF">RIF29_40179</name>
</gene>
<comment type="caution">
    <text evidence="1">The sequence shown here is derived from an EMBL/GenBank/DDBJ whole genome shotgun (WGS) entry which is preliminary data.</text>
</comment>
<accession>A0AAN9HQE3</accession>
<name>A0AAN9HQE3_CROPI</name>